<comment type="caution">
    <text evidence="2">The sequence shown here is derived from an EMBL/GenBank/DDBJ whole genome shotgun (WGS) entry which is preliminary data.</text>
</comment>
<dbReference type="RefSeq" id="WP_189379456.1">
    <property type="nucleotide sequence ID" value="NZ_BNAH01000017.1"/>
</dbReference>
<name>A0ABQ3J7Y5_9GAMM</name>
<sequence length="99" mass="11106">MADVEKENKNGCLSPLIVMAIVWGALHYLLTGVFFQTADMTCRESSNRYNVAACDCRISKYRSSFLLENYLLGQLGDLGSEKKARQIMYNTMSACPNPK</sequence>
<feature type="transmembrane region" description="Helical" evidence="1">
    <location>
        <begin position="12"/>
        <end position="35"/>
    </location>
</feature>
<keyword evidence="1" id="KW-0472">Membrane</keyword>
<accession>A0ABQ3J7Y5</accession>
<dbReference type="EMBL" id="BNAH01000017">
    <property type="protein sequence ID" value="GHF01638.1"/>
    <property type="molecule type" value="Genomic_DNA"/>
</dbReference>
<protein>
    <submittedName>
        <fullName evidence="2">Uncharacterized protein</fullName>
    </submittedName>
</protein>
<dbReference type="Proteomes" id="UP000626370">
    <property type="component" value="Unassembled WGS sequence"/>
</dbReference>
<keyword evidence="1" id="KW-1133">Transmembrane helix</keyword>
<evidence type="ECO:0000313" key="2">
    <source>
        <dbReference type="EMBL" id="GHF01638.1"/>
    </source>
</evidence>
<evidence type="ECO:0000313" key="3">
    <source>
        <dbReference type="Proteomes" id="UP000626370"/>
    </source>
</evidence>
<keyword evidence="1" id="KW-0812">Transmembrane</keyword>
<organism evidence="2 3">
    <name type="scientific">Thalassotalea profundi</name>
    <dbReference type="NCBI Taxonomy" id="2036687"/>
    <lineage>
        <taxon>Bacteria</taxon>
        <taxon>Pseudomonadati</taxon>
        <taxon>Pseudomonadota</taxon>
        <taxon>Gammaproteobacteria</taxon>
        <taxon>Alteromonadales</taxon>
        <taxon>Colwelliaceae</taxon>
        <taxon>Thalassotalea</taxon>
    </lineage>
</organism>
<reference evidence="3" key="1">
    <citation type="journal article" date="2019" name="Int. J. Syst. Evol. Microbiol.">
        <title>The Global Catalogue of Microorganisms (GCM) 10K type strain sequencing project: providing services to taxonomists for standard genome sequencing and annotation.</title>
        <authorList>
            <consortium name="The Broad Institute Genomics Platform"/>
            <consortium name="The Broad Institute Genome Sequencing Center for Infectious Disease"/>
            <person name="Wu L."/>
            <person name="Ma J."/>
        </authorList>
    </citation>
    <scope>NUCLEOTIDE SEQUENCE [LARGE SCALE GENOMIC DNA]</scope>
    <source>
        <strain evidence="3">CGMCC 1.15922</strain>
    </source>
</reference>
<evidence type="ECO:0000256" key="1">
    <source>
        <dbReference type="SAM" id="Phobius"/>
    </source>
</evidence>
<proteinExistence type="predicted"/>
<gene>
    <name evidence="2" type="ORF">GCM10011501_33960</name>
</gene>
<keyword evidence="3" id="KW-1185">Reference proteome</keyword>